<feature type="compositionally biased region" description="Basic and acidic residues" evidence="5">
    <location>
        <begin position="572"/>
        <end position="587"/>
    </location>
</feature>
<feature type="coiled-coil region" evidence="4">
    <location>
        <begin position="1159"/>
        <end position="1190"/>
    </location>
</feature>
<dbReference type="OrthoDB" id="9995210at2759"/>
<dbReference type="Pfam" id="PF13637">
    <property type="entry name" value="Ank_4"/>
    <property type="match status" value="1"/>
</dbReference>
<evidence type="ECO:0000256" key="3">
    <source>
        <dbReference type="PROSITE-ProRule" id="PRU00023"/>
    </source>
</evidence>
<gene>
    <name evidence="7" type="primary">LOC106156230</name>
</gene>
<name>A0A1S3HP61_LINAN</name>
<reference evidence="7" key="1">
    <citation type="submission" date="2025-08" db="UniProtKB">
        <authorList>
            <consortium name="RefSeq"/>
        </authorList>
    </citation>
    <scope>IDENTIFICATION</scope>
    <source>
        <tissue evidence="7">Gonads</tissue>
    </source>
</reference>
<organism evidence="6 7">
    <name type="scientific">Lingula anatina</name>
    <name type="common">Brachiopod</name>
    <name type="synonym">Lingula unguis</name>
    <dbReference type="NCBI Taxonomy" id="7574"/>
    <lineage>
        <taxon>Eukaryota</taxon>
        <taxon>Metazoa</taxon>
        <taxon>Spiralia</taxon>
        <taxon>Lophotrochozoa</taxon>
        <taxon>Brachiopoda</taxon>
        <taxon>Linguliformea</taxon>
        <taxon>Lingulata</taxon>
        <taxon>Lingulida</taxon>
        <taxon>Linguloidea</taxon>
        <taxon>Lingulidae</taxon>
        <taxon>Lingula</taxon>
    </lineage>
</organism>
<dbReference type="SMART" id="SM00248">
    <property type="entry name" value="ANK"/>
    <property type="match status" value="11"/>
</dbReference>
<protein>
    <submittedName>
        <fullName evidence="7">Uncharacterized protein LOC106156230 isoform X2</fullName>
    </submittedName>
</protein>
<feature type="repeat" description="ANK" evidence="3">
    <location>
        <begin position="512"/>
        <end position="544"/>
    </location>
</feature>
<feature type="repeat" description="ANK" evidence="3">
    <location>
        <begin position="479"/>
        <end position="511"/>
    </location>
</feature>
<feature type="coiled-coil region" evidence="4">
    <location>
        <begin position="1802"/>
        <end position="1854"/>
    </location>
</feature>
<feature type="repeat" description="ANK" evidence="3">
    <location>
        <begin position="219"/>
        <end position="251"/>
    </location>
</feature>
<dbReference type="Pfam" id="PF12796">
    <property type="entry name" value="Ank_2"/>
    <property type="match status" value="3"/>
</dbReference>
<dbReference type="RefSeq" id="XP_013386824.1">
    <property type="nucleotide sequence ID" value="XM_013531370.1"/>
</dbReference>
<dbReference type="Gene3D" id="1.25.40.20">
    <property type="entry name" value="Ankyrin repeat-containing domain"/>
    <property type="match status" value="6"/>
</dbReference>
<sequence length="1855" mass="209001">MGNSPSQNEALWAAIARQPSRVQQVLNQGRADLTDMSPPPKYNLQGSPLQAAQKMKEKYMSTSMTNLVHVYDQIIHLLEGAMDEQIVEAVKNGNKEQLVKLHRAGGDIYQVSKPTVSGLKMGLLELAATLPGDRNNIVEYLLREDPQNAKAITFFATGQVGLNTVAQNAGNPNVANAIYYAMGRALIHASQNGQLDSDAVTRLVKVFGVDVDFLDEEQDRSTPLMYAVLGKKTDLVKLLVDEGADPEMQNDRGQTAMGICRHSETRNAQIETILKNAITNKHIRRAVMESGMTLTVADLQESCPQGFNVNAADKEGNSLLCLTIIHNCSMDILTTLVTSYSANINLQNHSGEGPVELAVKSDRPDVLEMLLQHGADMKRPRWTLLDFAKDHNASEEVCAVIKTEANARLWRSVDQGKEDNLKESLLVGADINFCYHSDDHRNVINGWTPLHLAVDRENVDILKLLCEMKAEINKGEEKGGKPPLAFAIERGNFQMVQLLHRFGADIHRQCNHGNTPLIYSAIGGHVPILHFLLKLGADENKRNVEGKSALDEAIRGNQDDIVNTLNELDYDHSLPGKTERGHSKPSDSVDVCPPVTVPETRIMTLPMIPLESGFRKVAGGLLGTTLNEKLMEAAQRGDYDNAALAVADGADIRYRNKRGHTAMDEARLSAEKFRQEANRQTDPNMKTYKIGQYNMCLQCSDQLVRILVNGQLIKAVQRETLERVQTLHKVGGNINQCSDTMPLGLVGILCQSQDKPEILNYLVECDQTNLRTLCVTDQNQKSPLDYAKERGFTRLETYIVGRLGVWLKAAVKQNKAEDCMVLLQRGAAPEIADGNTSSNIAQAVLQGNLEMVKHLVTYGADPGWIFPDGKSTVTVAQEKWSFDIAEYLKQKMKNKQVREAARQGDVEAVMRLHREGADIDELTYNGNTATRIAVQSGNLRLVHYLLSHGASLFHRFNATTLVKEAADLGNTDMEEYIRHVGQRRYHEALRHGDINELKAIFSLQGIDLTTLPDGETAGTLVTKNNHGEEVARLLKEHGVEFVTKNDKGEFPLGLAAQNGDFALVKFLVRECGVNKAEVDRHGKTAAQIAREAGYTQTAHFLETDELPEEEEIEKEKPKFSDAELINATKKGNMKIIDAFIKEKYQNRLRKIKICKQLIYEATRRNAQEILKKLKDHLKELEEDTSERKLTGSRNVQKILDSFLNGMVKRFANVDNIDDIEDESYLSNISQKVKTKTTMLYTDPTEAIADDAEKLFDRADDVNQKMANLEVTRESIYTEITDREDKAKKAVTPRERLKHGAELELLKEEMVQAHAMQAILTIEQAAIKRKQQANERFKENKGEKYVFFETFRSKLHTWLARCEAACGGIKTKDGGSTVELFGEDEEVADPEKHSNQSIVAALSAMKNRATRGIQFTRPIGKKEAKQIDFVVVMAELDRTITNVAFYLTLCYAEQIKILQGAAVQNPQDSPQDGALNPVECLSDYCVSHIMTSFKRGEIGNPNSPPIQLDMVLYETIFFTTFANPDNLHQTLIEDASMCKLTIPQERDTRRCTLLDLLQKGELRSKARTYTIKNYTDTNNCGFYMVTDSLAANVEKFWRENGVAFDKTEGEDECIDLYRADESETSTAQQILEWRVDTYLQTEGITRQNLETSAMSAEERAKDWFYTIKDNVDTLQAQNKTWTEKMEEEFKDFQEMVNAENSHHKNETRSNIQKAEADQNNFKKTMASNFDQHRIDVQNMFENHKAAMASLHREGMEVLKAQFKAFENQQKTRQEDFEKEMRDAFESLSDKLIKDVNEATSLMKQDIDSRGQELQNTMKEAEKQQQKMLQMVKKAEDGMQKKRKDWERRLNILENKI</sequence>
<evidence type="ECO:0000256" key="4">
    <source>
        <dbReference type="SAM" id="Coils"/>
    </source>
</evidence>
<dbReference type="SUPFAM" id="SSF48403">
    <property type="entry name" value="Ankyrin repeat"/>
    <property type="match status" value="3"/>
</dbReference>
<evidence type="ECO:0000313" key="7">
    <source>
        <dbReference type="RefSeq" id="XP_013386824.1"/>
    </source>
</evidence>
<keyword evidence="6" id="KW-1185">Reference proteome</keyword>
<keyword evidence="4" id="KW-0175">Coiled coil</keyword>
<dbReference type="GeneID" id="106156230"/>
<dbReference type="PANTHER" id="PTHR24123">
    <property type="entry name" value="ANKYRIN REPEAT-CONTAINING"/>
    <property type="match status" value="1"/>
</dbReference>
<feature type="repeat" description="ANK" evidence="3">
    <location>
        <begin position="445"/>
        <end position="477"/>
    </location>
</feature>
<evidence type="ECO:0000256" key="1">
    <source>
        <dbReference type="ARBA" id="ARBA00022737"/>
    </source>
</evidence>
<dbReference type="PROSITE" id="PS50297">
    <property type="entry name" value="ANK_REP_REGION"/>
    <property type="match status" value="6"/>
</dbReference>
<dbReference type="Proteomes" id="UP000085678">
    <property type="component" value="Unplaced"/>
</dbReference>
<dbReference type="InterPro" id="IPR002110">
    <property type="entry name" value="Ankyrin_rpt"/>
</dbReference>
<proteinExistence type="predicted"/>
<evidence type="ECO:0000256" key="2">
    <source>
        <dbReference type="ARBA" id="ARBA00023043"/>
    </source>
</evidence>
<accession>A0A1S3HP61</accession>
<keyword evidence="2 3" id="KW-0040">ANK repeat</keyword>
<dbReference type="PANTHER" id="PTHR24123:SF33">
    <property type="entry name" value="PROTEIN HOS4"/>
    <property type="match status" value="1"/>
</dbReference>
<evidence type="ECO:0000256" key="5">
    <source>
        <dbReference type="SAM" id="MobiDB-lite"/>
    </source>
</evidence>
<feature type="region of interest" description="Disordered" evidence="5">
    <location>
        <begin position="572"/>
        <end position="593"/>
    </location>
</feature>
<keyword evidence="1" id="KW-0677">Repeat</keyword>
<dbReference type="InterPro" id="IPR036770">
    <property type="entry name" value="Ankyrin_rpt-contain_sf"/>
</dbReference>
<dbReference type="InterPro" id="IPR051165">
    <property type="entry name" value="Multifunctional_ANK_Repeat"/>
</dbReference>
<evidence type="ECO:0000313" key="6">
    <source>
        <dbReference type="Proteomes" id="UP000085678"/>
    </source>
</evidence>
<dbReference type="Pfam" id="PF00023">
    <property type="entry name" value="Ank"/>
    <property type="match status" value="1"/>
</dbReference>
<feature type="repeat" description="ANK" evidence="3">
    <location>
        <begin position="925"/>
        <end position="952"/>
    </location>
</feature>
<dbReference type="PROSITE" id="PS50088">
    <property type="entry name" value="ANK_REPEAT"/>
    <property type="match status" value="6"/>
</dbReference>
<feature type="repeat" description="ANK" evidence="3">
    <location>
        <begin position="350"/>
        <end position="377"/>
    </location>
</feature>